<evidence type="ECO:0000313" key="8">
    <source>
        <dbReference type="Proteomes" id="UP001597267"/>
    </source>
</evidence>
<keyword evidence="3 6" id="KW-0489">Methyltransferase</keyword>
<dbReference type="PANTHER" id="PTHR31760:SF0">
    <property type="entry name" value="S-ADENOSYL-L-METHIONINE-DEPENDENT METHYLTRANSFERASES SUPERFAMILY PROTEIN"/>
    <property type="match status" value="1"/>
</dbReference>
<dbReference type="SUPFAM" id="SSF53335">
    <property type="entry name" value="S-adenosyl-L-methionine-dependent methyltransferases"/>
    <property type="match status" value="1"/>
</dbReference>
<dbReference type="GO" id="GO:0032259">
    <property type="term" value="P:methylation"/>
    <property type="evidence" value="ECO:0007669"/>
    <property type="project" value="UniProtKB-KW"/>
</dbReference>
<keyword evidence="8" id="KW-1185">Reference proteome</keyword>
<comment type="function">
    <text evidence="6">Specifically methylates the N7 position of a guanine in 16S rRNA.</text>
</comment>
<comment type="similarity">
    <text evidence="6">Belongs to the methyltransferase superfamily. RNA methyltransferase RsmG family.</text>
</comment>
<feature type="binding site" evidence="6">
    <location>
        <position position="87"/>
    </location>
    <ligand>
        <name>S-adenosyl-L-methionine</name>
        <dbReference type="ChEBI" id="CHEBI:59789"/>
    </ligand>
</feature>
<keyword evidence="5 6" id="KW-0949">S-adenosyl-L-methionine</keyword>
<keyword evidence="1 6" id="KW-0963">Cytoplasm</keyword>
<dbReference type="Proteomes" id="UP001597267">
    <property type="component" value="Unassembled WGS sequence"/>
</dbReference>
<sequence length="245" mass="27440">MSPEIFQKTLLDNYQIRLTVTQLAQFEAYFKLLVARNEQVNLTSITDEAGVYLKHFYDSITPYLYFPEVFNANTQATICDVGAGAGFPSIPLKILCPGLNVTIIDSLNKRISFLDELTKLLELRDVDLVHGRAEDFAKPKQPMRGAFDIVLSRAVAQLPVLAEFCLPYTKLDGYFLALKGQKGPQELENSRYAIATLGGKVVAEKAFSLPDTTEQRDLILIQKKKETPKVYPRKAGTPVKKPLIK</sequence>
<proteinExistence type="inferred from homology"/>
<dbReference type="CDD" id="cd02440">
    <property type="entry name" value="AdoMet_MTases"/>
    <property type="match status" value="1"/>
</dbReference>
<reference evidence="8" key="1">
    <citation type="journal article" date="2019" name="Int. J. Syst. Evol. Microbiol.">
        <title>The Global Catalogue of Microorganisms (GCM) 10K type strain sequencing project: providing services to taxonomists for standard genome sequencing and annotation.</title>
        <authorList>
            <consortium name="The Broad Institute Genomics Platform"/>
            <consortium name="The Broad Institute Genome Sequencing Center for Infectious Disease"/>
            <person name="Wu L."/>
            <person name="Ma J."/>
        </authorList>
    </citation>
    <scope>NUCLEOTIDE SEQUENCE [LARGE SCALE GENOMIC DNA]</scope>
    <source>
        <strain evidence="8">CCM 8896</strain>
    </source>
</reference>
<dbReference type="NCBIfam" id="TIGR00138">
    <property type="entry name" value="rsmG_gidB"/>
    <property type="match status" value="1"/>
</dbReference>
<dbReference type="PANTHER" id="PTHR31760">
    <property type="entry name" value="S-ADENOSYL-L-METHIONINE-DEPENDENT METHYLTRANSFERASES SUPERFAMILY PROTEIN"/>
    <property type="match status" value="1"/>
</dbReference>
<comment type="caution">
    <text evidence="7">The sequence shown here is derived from an EMBL/GenBank/DDBJ whole genome shotgun (WGS) entry which is preliminary data.</text>
</comment>
<dbReference type="EMBL" id="JBHTOP010000026">
    <property type="protein sequence ID" value="MFD1672414.1"/>
    <property type="molecule type" value="Genomic_DNA"/>
</dbReference>
<evidence type="ECO:0000256" key="2">
    <source>
        <dbReference type="ARBA" id="ARBA00022552"/>
    </source>
</evidence>
<evidence type="ECO:0000256" key="6">
    <source>
        <dbReference type="HAMAP-Rule" id="MF_00074"/>
    </source>
</evidence>
<accession>A0ABW4J9Q2</accession>
<evidence type="ECO:0000256" key="5">
    <source>
        <dbReference type="ARBA" id="ARBA00022691"/>
    </source>
</evidence>
<keyword evidence="2 6" id="KW-0698">rRNA processing</keyword>
<dbReference type="GO" id="GO:0008168">
    <property type="term" value="F:methyltransferase activity"/>
    <property type="evidence" value="ECO:0007669"/>
    <property type="project" value="UniProtKB-KW"/>
</dbReference>
<protein>
    <recommendedName>
        <fullName evidence="6">Ribosomal RNA small subunit methyltransferase G</fullName>
        <ecNumber evidence="6">2.1.1.-</ecNumber>
    </recommendedName>
    <alternativeName>
        <fullName evidence="6">16S rRNA 7-methylguanosine methyltransferase</fullName>
        <shortName evidence="6">16S rRNA m7G methyltransferase</shortName>
    </alternativeName>
</protein>
<evidence type="ECO:0000313" key="7">
    <source>
        <dbReference type="EMBL" id="MFD1672414.1"/>
    </source>
</evidence>
<evidence type="ECO:0000256" key="3">
    <source>
        <dbReference type="ARBA" id="ARBA00022603"/>
    </source>
</evidence>
<dbReference type="EC" id="2.1.1.-" evidence="6"/>
<keyword evidence="4 6" id="KW-0808">Transferase</keyword>
<name>A0ABW4J9Q2_9LACO</name>
<dbReference type="PIRSF" id="PIRSF003078">
    <property type="entry name" value="GidB"/>
    <property type="match status" value="1"/>
</dbReference>
<dbReference type="Gene3D" id="3.40.50.150">
    <property type="entry name" value="Vaccinia Virus protein VP39"/>
    <property type="match status" value="1"/>
</dbReference>
<feature type="binding site" evidence="6">
    <location>
        <position position="153"/>
    </location>
    <ligand>
        <name>S-adenosyl-L-methionine</name>
        <dbReference type="ChEBI" id="CHEBI:59789"/>
    </ligand>
</feature>
<dbReference type="InterPro" id="IPR029063">
    <property type="entry name" value="SAM-dependent_MTases_sf"/>
</dbReference>
<gene>
    <name evidence="6 7" type="primary">rsmG</name>
    <name evidence="7" type="ORF">ACFQ5M_09915</name>
</gene>
<comment type="caution">
    <text evidence="6">Lacks conserved residue(s) required for the propagation of feature annotation.</text>
</comment>
<dbReference type="Pfam" id="PF02527">
    <property type="entry name" value="GidB"/>
    <property type="match status" value="1"/>
</dbReference>
<dbReference type="InterPro" id="IPR003682">
    <property type="entry name" value="rRNA_ssu_MeTfrase_G"/>
</dbReference>
<comment type="subcellular location">
    <subcellularLocation>
        <location evidence="6">Cytoplasm</location>
    </subcellularLocation>
</comment>
<dbReference type="RefSeq" id="WP_125712198.1">
    <property type="nucleotide sequence ID" value="NZ_JBHTOP010000026.1"/>
</dbReference>
<evidence type="ECO:0000256" key="1">
    <source>
        <dbReference type="ARBA" id="ARBA00022490"/>
    </source>
</evidence>
<feature type="binding site" evidence="6">
    <location>
        <position position="82"/>
    </location>
    <ligand>
        <name>S-adenosyl-L-methionine</name>
        <dbReference type="ChEBI" id="CHEBI:59789"/>
    </ligand>
</feature>
<dbReference type="HAMAP" id="MF_00074">
    <property type="entry name" value="16SrRNA_methyltr_G"/>
    <property type="match status" value="1"/>
</dbReference>
<organism evidence="7 8">
    <name type="scientific">Agrilactobacillus yilanensis</name>
    <dbReference type="NCBI Taxonomy" id="2485997"/>
    <lineage>
        <taxon>Bacteria</taxon>
        <taxon>Bacillati</taxon>
        <taxon>Bacillota</taxon>
        <taxon>Bacilli</taxon>
        <taxon>Lactobacillales</taxon>
        <taxon>Lactobacillaceae</taxon>
        <taxon>Agrilactobacillus</taxon>
    </lineage>
</organism>
<evidence type="ECO:0000256" key="4">
    <source>
        <dbReference type="ARBA" id="ARBA00022679"/>
    </source>
</evidence>
<feature type="binding site" evidence="6">
    <location>
        <begin position="133"/>
        <end position="134"/>
    </location>
    <ligand>
        <name>S-adenosyl-L-methionine</name>
        <dbReference type="ChEBI" id="CHEBI:59789"/>
    </ligand>
</feature>